<feature type="active site" description="Acyl-ester intermediate" evidence="5">
    <location>
        <position position="153"/>
    </location>
</feature>
<dbReference type="InterPro" id="IPR029058">
    <property type="entry name" value="AB_hydrolase_fold"/>
</dbReference>
<name>A0A0N5BQD2_STREA</name>
<keyword evidence="3 6" id="KW-0378">Hydrolase</keyword>
<reference evidence="9" key="1">
    <citation type="submission" date="2017-02" db="UniProtKB">
        <authorList>
            <consortium name="WormBaseParasite"/>
        </authorList>
    </citation>
    <scope>IDENTIFICATION</scope>
</reference>
<feature type="domain" description="Carboxylesterase type B" evidence="7">
    <location>
        <begin position="9"/>
        <end position="475"/>
    </location>
</feature>
<dbReference type="GO" id="GO:0003990">
    <property type="term" value="F:acetylcholinesterase activity"/>
    <property type="evidence" value="ECO:0007669"/>
    <property type="project" value="TreeGrafter"/>
</dbReference>
<dbReference type="PRINTS" id="PR00878">
    <property type="entry name" value="CHOLNESTRASE"/>
</dbReference>
<dbReference type="GO" id="GO:0019695">
    <property type="term" value="P:choline metabolic process"/>
    <property type="evidence" value="ECO:0007669"/>
    <property type="project" value="TreeGrafter"/>
</dbReference>
<evidence type="ECO:0000256" key="1">
    <source>
        <dbReference type="ARBA" id="ARBA00005964"/>
    </source>
</evidence>
<dbReference type="Pfam" id="PF00135">
    <property type="entry name" value="COesterase"/>
    <property type="match status" value="1"/>
</dbReference>
<dbReference type="GO" id="GO:0005615">
    <property type="term" value="C:extracellular space"/>
    <property type="evidence" value="ECO:0007669"/>
    <property type="project" value="TreeGrafter"/>
</dbReference>
<keyword evidence="8" id="KW-1185">Reference proteome</keyword>
<dbReference type="PROSITE" id="PS00122">
    <property type="entry name" value="CARBOXYLESTERASE_B_1"/>
    <property type="match status" value="1"/>
</dbReference>
<keyword evidence="2" id="KW-0719">Serine esterase</keyword>
<feature type="active site" description="Charge relay system" evidence="5">
    <location>
        <position position="282"/>
    </location>
</feature>
<organism evidence="8 9">
    <name type="scientific">Strongyloides papillosus</name>
    <name type="common">Intestinal threadworm</name>
    <dbReference type="NCBI Taxonomy" id="174720"/>
    <lineage>
        <taxon>Eukaryota</taxon>
        <taxon>Metazoa</taxon>
        <taxon>Ecdysozoa</taxon>
        <taxon>Nematoda</taxon>
        <taxon>Chromadorea</taxon>
        <taxon>Rhabditida</taxon>
        <taxon>Tylenchina</taxon>
        <taxon>Panagrolaimomorpha</taxon>
        <taxon>Strongyloidoidea</taxon>
        <taxon>Strongyloididae</taxon>
        <taxon>Strongyloides</taxon>
    </lineage>
</organism>
<dbReference type="EC" id="3.1.1.-" evidence="6"/>
<sequence length="512" mass="58721">MPPSELSKGTWKETFIAKTKAVSCYQYIIKYDFEHFDAYNPTNKLSENCLQLNMWVPKNKSGAVFVVIHGGSYSGGSASLDTHNGSILAIKSRAIVININYRLGVFGFAYFGRNSPIKGNMGFLDQQMGMKWVYENIENFGGKKDKITLFGESAGGASVTAHLLSEGSHKYFSRVVVMSATINNLWTTTSTQTALRNTKKLVKHLKCRGNSLRILKCLQKTNVKKLVKASVNLRNSKVATTKDIFAPIDEDVVFFKGSVDDKIKKMETKKDADILFLRNSDEGTYFMIKHLPKAFCAFDPKKHPESLDNQCLINDLFFKGIIKMAADVFGLNNQEMAELFMIYNSTNRTTPREKVALFLSDTIIDCESTSFIDKYFNVTDRNVYYSEFRRRSSIDKYAQWIGATHSREIEYVFGQPFRKPYMYHRKLLQFEKDFSEKLMVQLGEFAETGTIKNWKKFTKKEKKAFVIDDQYCNKTYKKFVEAIKSTCVKLDQIIGKHSNRRIMEYLSKMNHG</sequence>
<evidence type="ECO:0000256" key="4">
    <source>
        <dbReference type="ARBA" id="ARBA00023157"/>
    </source>
</evidence>
<dbReference type="AlphaFoldDB" id="A0A0N5BQD2"/>
<protein>
    <recommendedName>
        <fullName evidence="6">Carboxylic ester hydrolase</fullName>
        <ecNumber evidence="6">3.1.1.-</ecNumber>
    </recommendedName>
</protein>
<evidence type="ECO:0000256" key="2">
    <source>
        <dbReference type="ARBA" id="ARBA00022487"/>
    </source>
</evidence>
<dbReference type="GO" id="GO:0005886">
    <property type="term" value="C:plasma membrane"/>
    <property type="evidence" value="ECO:0007669"/>
    <property type="project" value="TreeGrafter"/>
</dbReference>
<dbReference type="Gene3D" id="3.40.50.1820">
    <property type="entry name" value="alpha/beta hydrolase"/>
    <property type="match status" value="1"/>
</dbReference>
<dbReference type="Proteomes" id="UP000046392">
    <property type="component" value="Unplaced"/>
</dbReference>
<dbReference type="InterPro" id="IPR019826">
    <property type="entry name" value="Carboxylesterase_B_AS"/>
</dbReference>
<dbReference type="PANTHER" id="PTHR43918">
    <property type="entry name" value="ACETYLCHOLINESTERASE"/>
    <property type="match status" value="1"/>
</dbReference>
<dbReference type="STRING" id="174720.A0A0N5BQD2"/>
<dbReference type="PANTHER" id="PTHR43918:SF15">
    <property type="entry name" value="CARBOXYLIC ESTER HYDROLASE"/>
    <property type="match status" value="1"/>
</dbReference>
<evidence type="ECO:0000313" key="8">
    <source>
        <dbReference type="Proteomes" id="UP000046392"/>
    </source>
</evidence>
<evidence type="ECO:0000256" key="5">
    <source>
        <dbReference type="PIRSR" id="PIRSR600997-1"/>
    </source>
</evidence>
<proteinExistence type="inferred from homology"/>
<keyword evidence="4" id="KW-1015">Disulfide bond</keyword>
<dbReference type="InterPro" id="IPR002018">
    <property type="entry name" value="CarbesteraseB"/>
</dbReference>
<dbReference type="InterPro" id="IPR050654">
    <property type="entry name" value="AChE-related_enzymes"/>
</dbReference>
<comment type="similarity">
    <text evidence="1 6">Belongs to the type-B carboxylesterase/lipase family.</text>
</comment>
<feature type="active site" description="Charge relay system" evidence="5">
    <location>
        <position position="405"/>
    </location>
</feature>
<dbReference type="SUPFAM" id="SSF53474">
    <property type="entry name" value="alpha/beta-Hydrolases"/>
    <property type="match status" value="1"/>
</dbReference>
<evidence type="ECO:0000313" key="9">
    <source>
        <dbReference type="WBParaSite" id="SPAL_0000809700.1"/>
    </source>
</evidence>
<evidence type="ECO:0000259" key="7">
    <source>
        <dbReference type="Pfam" id="PF00135"/>
    </source>
</evidence>
<dbReference type="ESTHER" id="strea-a0a0n5bqd2">
    <property type="family name" value="Cholinesterase-like"/>
</dbReference>
<accession>A0A0N5BQD2</accession>
<evidence type="ECO:0000256" key="6">
    <source>
        <dbReference type="RuleBase" id="RU361235"/>
    </source>
</evidence>
<dbReference type="WBParaSite" id="SPAL_0000809700.1">
    <property type="protein sequence ID" value="SPAL_0000809700.1"/>
    <property type="gene ID" value="SPAL_0000809700"/>
</dbReference>
<dbReference type="InterPro" id="IPR000997">
    <property type="entry name" value="Cholinesterase"/>
</dbReference>
<dbReference type="GO" id="GO:0006581">
    <property type="term" value="P:acetylcholine catabolic process"/>
    <property type="evidence" value="ECO:0007669"/>
    <property type="project" value="TreeGrafter"/>
</dbReference>
<evidence type="ECO:0000256" key="3">
    <source>
        <dbReference type="ARBA" id="ARBA00022801"/>
    </source>
</evidence>